<dbReference type="Proteomes" id="UP001487740">
    <property type="component" value="Unassembled WGS sequence"/>
</dbReference>
<organism evidence="1 2">
    <name type="scientific">Scylla paramamosain</name>
    <name type="common">Mud crab</name>
    <dbReference type="NCBI Taxonomy" id="85552"/>
    <lineage>
        <taxon>Eukaryota</taxon>
        <taxon>Metazoa</taxon>
        <taxon>Ecdysozoa</taxon>
        <taxon>Arthropoda</taxon>
        <taxon>Crustacea</taxon>
        <taxon>Multicrustacea</taxon>
        <taxon>Malacostraca</taxon>
        <taxon>Eumalacostraca</taxon>
        <taxon>Eucarida</taxon>
        <taxon>Decapoda</taxon>
        <taxon>Pleocyemata</taxon>
        <taxon>Brachyura</taxon>
        <taxon>Eubrachyura</taxon>
        <taxon>Portunoidea</taxon>
        <taxon>Portunidae</taxon>
        <taxon>Portuninae</taxon>
        <taxon>Scylla</taxon>
    </lineage>
</organism>
<keyword evidence="2" id="KW-1185">Reference proteome</keyword>
<sequence length="123" mass="13999">MVNRDLPRPSRPSKICRDPQMKMYRFKKCDDATQTDRQVWDECWHTEGQEVKSHMLSCMGHQTVTTAGVLAHLEVRRGSRVAVLQCCSVADLHPNKGNGGESQKCSHYFSLHDHNQITSHSHA</sequence>
<gene>
    <name evidence="1" type="ORF">O3P69_014549</name>
</gene>
<proteinExistence type="predicted"/>
<dbReference type="AlphaFoldDB" id="A0AAW0SFJ5"/>
<dbReference type="EMBL" id="JARAKH010001061">
    <property type="protein sequence ID" value="KAK8373622.1"/>
    <property type="molecule type" value="Genomic_DNA"/>
</dbReference>
<name>A0AAW0SFJ5_SCYPA</name>
<accession>A0AAW0SFJ5</accession>
<comment type="caution">
    <text evidence="1">The sequence shown here is derived from an EMBL/GenBank/DDBJ whole genome shotgun (WGS) entry which is preliminary data.</text>
</comment>
<protein>
    <submittedName>
        <fullName evidence="1">Uncharacterized protein</fullName>
    </submittedName>
</protein>
<reference evidence="1 2" key="1">
    <citation type="submission" date="2023-03" db="EMBL/GenBank/DDBJ databases">
        <title>High-quality genome of Scylla paramamosain provides insights in environmental adaptation.</title>
        <authorList>
            <person name="Zhang L."/>
        </authorList>
    </citation>
    <scope>NUCLEOTIDE SEQUENCE [LARGE SCALE GENOMIC DNA]</scope>
    <source>
        <strain evidence="1">LZ_2023a</strain>
        <tissue evidence="1">Muscle</tissue>
    </source>
</reference>
<evidence type="ECO:0000313" key="2">
    <source>
        <dbReference type="Proteomes" id="UP001487740"/>
    </source>
</evidence>
<evidence type="ECO:0000313" key="1">
    <source>
        <dbReference type="EMBL" id="KAK8373622.1"/>
    </source>
</evidence>